<feature type="region of interest" description="Disordered" evidence="1">
    <location>
        <begin position="453"/>
        <end position="472"/>
    </location>
</feature>
<feature type="region of interest" description="Disordered" evidence="1">
    <location>
        <begin position="1057"/>
        <end position="1078"/>
    </location>
</feature>
<dbReference type="VEuPathDB" id="PlasmoDB:AK88_01149"/>
<feature type="region of interest" description="Disordered" evidence="1">
    <location>
        <begin position="843"/>
        <end position="886"/>
    </location>
</feature>
<feature type="compositionally biased region" description="Basic and acidic residues" evidence="1">
    <location>
        <begin position="1057"/>
        <end position="1070"/>
    </location>
</feature>
<dbReference type="GeneID" id="24266463"/>
<feature type="compositionally biased region" description="Polar residues" evidence="1">
    <location>
        <begin position="406"/>
        <end position="422"/>
    </location>
</feature>
<keyword evidence="3" id="KW-1185">Reference proteome</keyword>
<organism evidence="2 3">
    <name type="scientific">Plasmodium fragile</name>
    <dbReference type="NCBI Taxonomy" id="5857"/>
    <lineage>
        <taxon>Eukaryota</taxon>
        <taxon>Sar</taxon>
        <taxon>Alveolata</taxon>
        <taxon>Apicomplexa</taxon>
        <taxon>Aconoidasida</taxon>
        <taxon>Haemosporida</taxon>
        <taxon>Plasmodiidae</taxon>
        <taxon>Plasmodium</taxon>
        <taxon>Plasmodium (Plasmodium)</taxon>
    </lineage>
</organism>
<gene>
    <name evidence="2" type="ORF">AK88_01149</name>
</gene>
<reference evidence="2 3" key="1">
    <citation type="submission" date="2014-03" db="EMBL/GenBank/DDBJ databases">
        <title>The Genome Sequence of Plasmodium fragile nilgiri.</title>
        <authorList>
            <consortium name="The Broad Institute Genomics Platform"/>
            <consortium name="The Broad Institute Genome Sequencing Center for Infectious Disease"/>
            <person name="Neafsey D."/>
            <person name="Duraisingh M."/>
            <person name="Young S.K."/>
            <person name="Zeng Q."/>
            <person name="Gargeya S."/>
            <person name="Abouelleil A."/>
            <person name="Alvarado L."/>
            <person name="Chapman S.B."/>
            <person name="Gainer-Dewar J."/>
            <person name="Goldberg J."/>
            <person name="Griggs A."/>
            <person name="Gujja S."/>
            <person name="Hansen M."/>
            <person name="Howarth C."/>
            <person name="Imamovic A."/>
            <person name="Larimer J."/>
            <person name="Pearson M."/>
            <person name="Poon T.W."/>
            <person name="Priest M."/>
            <person name="Roberts A."/>
            <person name="Saif S."/>
            <person name="Shea T."/>
            <person name="Sykes S."/>
            <person name="Wortman J."/>
            <person name="Nusbaum C."/>
            <person name="Birren B."/>
        </authorList>
    </citation>
    <scope>NUCLEOTIDE SEQUENCE [LARGE SCALE GENOMIC DNA]</scope>
    <source>
        <strain evidence="3">nilgiri</strain>
    </source>
</reference>
<accession>A0A0D9QTU6</accession>
<dbReference type="Proteomes" id="UP000054561">
    <property type="component" value="Unassembled WGS sequence"/>
</dbReference>
<feature type="region of interest" description="Disordered" evidence="1">
    <location>
        <begin position="406"/>
        <end position="433"/>
    </location>
</feature>
<evidence type="ECO:0000313" key="2">
    <source>
        <dbReference type="EMBL" id="KJP89271.1"/>
    </source>
</evidence>
<feature type="compositionally biased region" description="Polar residues" evidence="1">
    <location>
        <begin position="359"/>
        <end position="378"/>
    </location>
</feature>
<dbReference type="AlphaFoldDB" id="A0A0D9QTU6"/>
<feature type="compositionally biased region" description="Polar residues" evidence="1">
    <location>
        <begin position="863"/>
        <end position="886"/>
    </location>
</feature>
<feature type="region of interest" description="Disordered" evidence="1">
    <location>
        <begin position="977"/>
        <end position="1009"/>
    </location>
</feature>
<feature type="region of interest" description="Disordered" evidence="1">
    <location>
        <begin position="342"/>
        <end position="394"/>
    </location>
</feature>
<protein>
    <submittedName>
        <fullName evidence="2">Uncharacterized protein</fullName>
    </submittedName>
</protein>
<name>A0A0D9QTU6_PLAFR</name>
<dbReference type="OrthoDB" id="386386at2759"/>
<feature type="region of interest" description="Disordered" evidence="1">
    <location>
        <begin position="645"/>
        <end position="701"/>
    </location>
</feature>
<feature type="compositionally biased region" description="Polar residues" evidence="1">
    <location>
        <begin position="676"/>
        <end position="701"/>
    </location>
</feature>
<sequence>MYDNTSLSYFYFRNMKCNVENIRNKNMQKGTTANTQMNKYTNLFYTTDQFYHIFECKLKNIHMEQVKMTKIYQYDFFLNKSFYFLYMKYLENVKSSLCDKNIKNVANMCEQIKSCKPCTVQSYYKVQSATNVQYTSDPPTNYFQLVDLYCDSDIHKNCMKGNINYFISKMDYYRGEDILMKGYYTADDTKLYDILFLSSGRKGGLEKEEDEDKILADLNSNTYNDRVYNGRIYHKKLCKNEDQHNKLYPGALGLAQKINRRTTRNKSAERGKSFRECQVHYNSGHDFASGNDNPRGYDNNYNFGNNNCGDVNNSNNGSKRKNCYSHFDNTDDDDDMYLCNENRNGTRKGRRTSQHTKSVKSQGNAMHNTITKRNSIMNTKKGDNFYEDEDQEGDEDKQKMLLNQASSYKKVSNETNKMRNMSNGKGKNKGVQNGAIKKTGRAINEQMHKMSLKNSSKGVTKGGTRGINKGKNKEQHNMNYLKNKKFSSTNKSIDSLLTKERKYIVCYNYLAKIQVKVFSADIYGSMTAQKKSIAFLQQVRRELQTEGKILYSDNDSKTAYDITTSLMESAPLNPYDQDSFAQNNNIQCVDHLSQESNSVGTNGRGNKSKIGEDALEEVFEIAVAPQAVDLEWKTQFSQEQTKQEITEQQAYQKSDNEAQKCPLGETTIGKDKENELSSQMNAQTSDESAPANNYQNTNLSDSADYQSINSFYENEDNNENVSMCRMHNFEHNMVNPNDPIISESLMRTYSLNEKLHSALDTQNKDCSTKDEEYEKGIFGEPIKKNPNECNSSLNEYINNTTGEEGKYFDPNSRVNSVNKAPSISCTNRYGDSMEDDISTVLSNKREHLNSTIRSKSEDEKSNEPAQINQNEKLSPHLGTNETQHTSNIDITKYINLSSDKRIPIEDPQKGKINTVNCFDKLSLEQKVVKGYLTLRKEKNITPNVKRVYSLHDLYNKIINECDYEDFLSQNSAQNILNNSKREPNCGSNDDPNDNLMDDHDDDANDDPLDDFFPYKKRIIMKSAKTERTNRNRIPRTGLNQDRLANNGAVTKSECHDAASFPKEKEAKEETGSAIGSDPREDANMEIFFKSAETLSSRNRACSPRNFKNDCSGLVKYNTAKGVVKIPKICVHKLARKKGFTKLTCIIYRGKGEFVSYFLERNNKKINDTNAVQNENKQYKNTEPNMPFKSNGKNDCANLNTYLCSTGENAAKEEAKLSNRTYYFREKQSNL</sequence>
<feature type="compositionally biased region" description="Low complexity" evidence="1">
    <location>
        <begin position="423"/>
        <end position="433"/>
    </location>
</feature>
<feature type="compositionally biased region" description="Acidic residues" evidence="1">
    <location>
        <begin position="998"/>
        <end position="1009"/>
    </location>
</feature>
<proteinExistence type="predicted"/>
<dbReference type="RefSeq" id="XP_012334210.1">
    <property type="nucleotide sequence ID" value="XM_012478787.1"/>
</dbReference>
<evidence type="ECO:0000256" key="1">
    <source>
        <dbReference type="SAM" id="MobiDB-lite"/>
    </source>
</evidence>
<feature type="compositionally biased region" description="Basic residues" evidence="1">
    <location>
        <begin position="345"/>
        <end position="358"/>
    </location>
</feature>
<evidence type="ECO:0000313" key="3">
    <source>
        <dbReference type="Proteomes" id="UP000054561"/>
    </source>
</evidence>
<dbReference type="EMBL" id="KQ001653">
    <property type="protein sequence ID" value="KJP89271.1"/>
    <property type="molecule type" value="Genomic_DNA"/>
</dbReference>
<feature type="compositionally biased region" description="Basic and acidic residues" evidence="1">
    <location>
        <begin position="843"/>
        <end position="862"/>
    </location>
</feature>
<feature type="compositionally biased region" description="Acidic residues" evidence="1">
    <location>
        <begin position="385"/>
        <end position="394"/>
    </location>
</feature>